<feature type="compositionally biased region" description="Basic and acidic residues" evidence="1">
    <location>
        <begin position="458"/>
        <end position="472"/>
    </location>
</feature>
<comment type="caution">
    <text evidence="5">The sequence shown here is derived from an EMBL/GenBank/DDBJ whole genome shotgun (WGS) entry which is preliminary data.</text>
</comment>
<proteinExistence type="predicted"/>
<dbReference type="Pfam" id="PF13717">
    <property type="entry name" value="Zn_ribbon_4"/>
    <property type="match status" value="1"/>
</dbReference>
<accession>A0A511HAV6</accession>
<dbReference type="NCBIfam" id="TIGR02098">
    <property type="entry name" value="MJ0042_CXXC"/>
    <property type="match status" value="1"/>
</dbReference>
<feature type="domain" description="GYF" evidence="4">
    <location>
        <begin position="115"/>
        <end position="164"/>
    </location>
</feature>
<keyword evidence="2" id="KW-0812">Transmembrane</keyword>
<feature type="compositionally biased region" description="Pro residues" evidence="1">
    <location>
        <begin position="404"/>
        <end position="413"/>
    </location>
</feature>
<organism evidence="5 8">
    <name type="scientific">Myxococcus virescens</name>
    <dbReference type="NCBI Taxonomy" id="83456"/>
    <lineage>
        <taxon>Bacteria</taxon>
        <taxon>Pseudomonadati</taxon>
        <taxon>Myxococcota</taxon>
        <taxon>Myxococcia</taxon>
        <taxon>Myxococcales</taxon>
        <taxon>Cystobacterineae</taxon>
        <taxon>Myxococcaceae</taxon>
        <taxon>Myxococcus</taxon>
    </lineage>
</organism>
<keyword evidence="2" id="KW-0472">Membrane</keyword>
<dbReference type="AlphaFoldDB" id="A0A511HAV6"/>
<feature type="compositionally biased region" description="Low complexity" evidence="1">
    <location>
        <begin position="241"/>
        <end position="284"/>
    </location>
</feature>
<dbReference type="InterPro" id="IPR011723">
    <property type="entry name" value="Znf/thioredoxin_put"/>
</dbReference>
<evidence type="ECO:0000313" key="6">
    <source>
        <dbReference type="EMBL" id="SDE13478.1"/>
    </source>
</evidence>
<dbReference type="NCBIfam" id="NF033768">
    <property type="entry name" value="myxo_SS_tail"/>
    <property type="match status" value="1"/>
</dbReference>
<keyword evidence="2" id="KW-1133">Transmembrane helix</keyword>
<feature type="domain" description="Zinc finger/thioredoxin putative" evidence="3">
    <location>
        <begin position="1"/>
        <end position="36"/>
    </location>
</feature>
<feature type="region of interest" description="Disordered" evidence="1">
    <location>
        <begin position="398"/>
        <end position="475"/>
    </location>
</feature>
<evidence type="ECO:0000313" key="8">
    <source>
        <dbReference type="Proteomes" id="UP000321224"/>
    </source>
</evidence>
<dbReference type="InterPro" id="IPR025640">
    <property type="entry name" value="GYF_2"/>
</dbReference>
<evidence type="ECO:0000256" key="1">
    <source>
        <dbReference type="SAM" id="MobiDB-lite"/>
    </source>
</evidence>
<dbReference type="InterPro" id="IPR049806">
    <property type="entry name" value="MasK-like_C"/>
</dbReference>
<dbReference type="RefSeq" id="WP_090490284.1">
    <property type="nucleotide sequence ID" value="NZ_BJVY01000011.1"/>
</dbReference>
<evidence type="ECO:0000313" key="5">
    <source>
        <dbReference type="EMBL" id="GEL70680.1"/>
    </source>
</evidence>
<dbReference type="Pfam" id="PF14237">
    <property type="entry name" value="GYF_2"/>
    <property type="match status" value="1"/>
</dbReference>
<dbReference type="EMBL" id="BJVY01000011">
    <property type="protein sequence ID" value="GEL70680.1"/>
    <property type="molecule type" value="Genomic_DNA"/>
</dbReference>
<reference evidence="6 7" key="1">
    <citation type="submission" date="2016-10" db="EMBL/GenBank/DDBJ databases">
        <authorList>
            <person name="Varghese N."/>
            <person name="Submissions S."/>
        </authorList>
    </citation>
    <scope>NUCLEOTIDE SEQUENCE [LARGE SCALE GENOMIC DNA]</scope>
    <source>
        <strain evidence="6 7">DSM 2260</strain>
    </source>
</reference>
<feature type="transmembrane region" description="Helical" evidence="2">
    <location>
        <begin position="341"/>
        <end position="362"/>
    </location>
</feature>
<dbReference type="EMBL" id="FNAJ01000004">
    <property type="protein sequence ID" value="SDE13478.1"/>
    <property type="molecule type" value="Genomic_DNA"/>
</dbReference>
<dbReference type="Proteomes" id="UP000198717">
    <property type="component" value="Unassembled WGS sequence"/>
</dbReference>
<reference evidence="5 8" key="2">
    <citation type="submission" date="2019-07" db="EMBL/GenBank/DDBJ databases">
        <title>Whole genome shotgun sequence of Myxococcus virescens NBRC 100334.</title>
        <authorList>
            <person name="Hosoyama A."/>
            <person name="Uohara A."/>
            <person name="Ohji S."/>
            <person name="Ichikawa N."/>
        </authorList>
    </citation>
    <scope>NUCLEOTIDE SEQUENCE [LARGE SCALE GENOMIC DNA]</scope>
    <source>
        <strain evidence="5 8">NBRC 100334</strain>
    </source>
</reference>
<keyword evidence="7" id="KW-1185">Reference proteome</keyword>
<evidence type="ECO:0000256" key="2">
    <source>
        <dbReference type="SAM" id="Phobius"/>
    </source>
</evidence>
<sequence length="581" mass="61931">MNFTCDNCQKRYSIADEKVRGKTVKVRCKNCQNVITVEGPAEEENTRVVSLADVERIRAQERSLAEPEASAAPAAVISAPIAAAPVAKAPAAALQTPWDDEPTRAAPMKATGSPWFVMVRNKQEGPLDEGALRELVATNTVNGRSFFWQQGMADWKRGSDIPELAGLFEPPPVAEPPPPPPAIAAPPPPEPARPSRGTPARREPEPQDFIPEPEPEPRHAESEQPWPDEEDEAPDNTYYGDPLPRAQPQPQQQAQVTRRAQQPQPQAASAAPLDDALFSDLDLPGNRNGGDGEEPQDDGGVPYPDDPRAALGGGEDDDEGKAVEDTRHFAKKSGVTRRNPAWKYAVFALLLLIVPLGLAYVLSETLGVVPLRVQTVDASGNAVEQPIFSSEGVGALRDKLMGREPPPAPPKPPAEGKRPVPPSEGKRPASAPGDTGAVADPEAAAAPSKGALEAVYVDPDKKDVDPTVRSGEEVAAADTEEVGGPSDEEVERVLAKTQPAFRDCVEAELRKNPSFKGGKVTLTATVGSSGTVKAATFDRKDLNRNSPVGTCIRDRAKGMVFSAFAGEDVDLEIPLVLSKSM</sequence>
<gene>
    <name evidence="5" type="ORF">MVI01_24640</name>
    <name evidence="6" type="ORF">SAMN04488504_104368</name>
</gene>
<evidence type="ECO:0000259" key="3">
    <source>
        <dbReference type="Pfam" id="PF13717"/>
    </source>
</evidence>
<name>A0A511HAV6_9BACT</name>
<evidence type="ECO:0000313" key="7">
    <source>
        <dbReference type="Proteomes" id="UP000198717"/>
    </source>
</evidence>
<evidence type="ECO:0000259" key="4">
    <source>
        <dbReference type="Pfam" id="PF14237"/>
    </source>
</evidence>
<feature type="compositionally biased region" description="Pro residues" evidence="1">
    <location>
        <begin position="169"/>
        <end position="192"/>
    </location>
</feature>
<protein>
    <submittedName>
        <fullName evidence="6">MJ0042 family finger-like domain-containing protein</fullName>
    </submittedName>
</protein>
<feature type="region of interest" description="Disordered" evidence="1">
    <location>
        <begin position="162"/>
        <end position="324"/>
    </location>
</feature>
<dbReference type="Proteomes" id="UP000321224">
    <property type="component" value="Unassembled WGS sequence"/>
</dbReference>
<feature type="compositionally biased region" description="Low complexity" evidence="1">
    <location>
        <begin position="436"/>
        <end position="454"/>
    </location>
</feature>